<feature type="transmembrane region" description="Helical" evidence="11">
    <location>
        <begin position="12"/>
        <end position="32"/>
    </location>
</feature>
<feature type="repeat" description="Solcar" evidence="9">
    <location>
        <begin position="200"/>
        <end position="282"/>
    </location>
</feature>
<keyword evidence="7" id="KW-0496">Mitochondrion</keyword>
<evidence type="ECO:0000256" key="2">
    <source>
        <dbReference type="ARBA" id="ARBA00022448"/>
    </source>
</evidence>
<dbReference type="InterPro" id="IPR018108">
    <property type="entry name" value="MCP_transmembrane"/>
</dbReference>
<keyword evidence="8 9" id="KW-0472">Membrane</keyword>
<gene>
    <name evidence="12" type="ORF">Amon01_000087100</name>
</gene>
<comment type="subcellular location">
    <subcellularLocation>
        <location evidence="1">Mitochondrion inner membrane</location>
        <topology evidence="1">Multi-pass membrane protein</topology>
    </subcellularLocation>
</comment>
<sequence length="295" mass="32312">MGESSIRQGAQIPPYVSLLAGSFSGLMARFVTAPLDVVKIRMQLQGYNPNIRYTNSFATLSAIIKKEGTQALWKGNIPAEIMYIIYGATQFTTYSTLNTLVSKVERDEGVQITPGLHSLMLGSIAGCVSTTLSYPFDVLRTRLASNDATQFKSLVGEISKIYDSNGVKGFFGGGLLSVNYIAIYTGLQFGTYTEVKDLTKDTKIEQFAGFISGIFSKTIVYPMDLIRHRRQMSTVTTTADMIKMIIKKDGVFGLYHGLTPALLKAAPTTAVSFYCYEAAVNWLTKPSYLKATLTA</sequence>
<evidence type="ECO:0000256" key="3">
    <source>
        <dbReference type="ARBA" id="ARBA00022692"/>
    </source>
</evidence>
<dbReference type="Gene3D" id="1.50.40.10">
    <property type="entry name" value="Mitochondrial carrier domain"/>
    <property type="match status" value="1"/>
</dbReference>
<comment type="caution">
    <text evidence="12">The sequence shown here is derived from an EMBL/GenBank/DDBJ whole genome shotgun (WGS) entry which is preliminary data.</text>
</comment>
<evidence type="ECO:0000256" key="6">
    <source>
        <dbReference type="ARBA" id="ARBA00022989"/>
    </source>
</evidence>
<evidence type="ECO:0000313" key="12">
    <source>
        <dbReference type="EMBL" id="GMG19959.1"/>
    </source>
</evidence>
<evidence type="ECO:0000256" key="11">
    <source>
        <dbReference type="SAM" id="Phobius"/>
    </source>
</evidence>
<dbReference type="Pfam" id="PF00153">
    <property type="entry name" value="Mito_carr"/>
    <property type="match status" value="3"/>
</dbReference>
<feature type="transmembrane region" description="Helical" evidence="11">
    <location>
        <begin position="169"/>
        <end position="187"/>
    </location>
</feature>
<dbReference type="InterPro" id="IPR023395">
    <property type="entry name" value="MCP_dom_sf"/>
</dbReference>
<keyword evidence="2 10" id="KW-0813">Transport</keyword>
<dbReference type="PANTHER" id="PTHR24089">
    <property type="entry name" value="SOLUTE CARRIER FAMILY 25"/>
    <property type="match status" value="1"/>
</dbReference>
<feature type="repeat" description="Solcar" evidence="9">
    <location>
        <begin position="113"/>
        <end position="198"/>
    </location>
</feature>
<dbReference type="GO" id="GO:0055085">
    <property type="term" value="P:transmembrane transport"/>
    <property type="evidence" value="ECO:0007669"/>
    <property type="project" value="InterPro"/>
</dbReference>
<accession>A0A9W7DGW8</accession>
<evidence type="ECO:0000256" key="9">
    <source>
        <dbReference type="PROSITE-ProRule" id="PRU00282"/>
    </source>
</evidence>
<evidence type="ECO:0000256" key="8">
    <source>
        <dbReference type="ARBA" id="ARBA00023136"/>
    </source>
</evidence>
<dbReference type="PROSITE" id="PS50920">
    <property type="entry name" value="SOLCAR"/>
    <property type="match status" value="3"/>
</dbReference>
<evidence type="ECO:0000256" key="7">
    <source>
        <dbReference type="ARBA" id="ARBA00023128"/>
    </source>
</evidence>
<evidence type="ECO:0000256" key="4">
    <source>
        <dbReference type="ARBA" id="ARBA00022737"/>
    </source>
</evidence>
<keyword evidence="13" id="KW-1185">Reference proteome</keyword>
<evidence type="ECO:0000313" key="13">
    <source>
        <dbReference type="Proteomes" id="UP001165063"/>
    </source>
</evidence>
<dbReference type="PRINTS" id="PR00926">
    <property type="entry name" value="MITOCARRIER"/>
</dbReference>
<comment type="similarity">
    <text evidence="10">Belongs to the mitochondrial carrier (TC 2.A.29) family.</text>
</comment>
<proteinExistence type="inferred from homology"/>
<dbReference type="AlphaFoldDB" id="A0A9W7DGW8"/>
<protein>
    <submittedName>
        <fullName evidence="12">Unnamed protein product</fullName>
    </submittedName>
</protein>
<dbReference type="InterPro" id="IPR002067">
    <property type="entry name" value="MCP"/>
</dbReference>
<dbReference type="OrthoDB" id="18574at2759"/>
<keyword evidence="4" id="KW-0677">Repeat</keyword>
<feature type="transmembrane region" description="Helical" evidence="11">
    <location>
        <begin position="207"/>
        <end position="226"/>
    </location>
</feature>
<reference evidence="12" key="1">
    <citation type="submission" date="2023-04" db="EMBL/GenBank/DDBJ databases">
        <title>Ambrosiozyma monospora NBRC 1965.</title>
        <authorList>
            <person name="Ichikawa N."/>
            <person name="Sato H."/>
            <person name="Tonouchi N."/>
        </authorList>
    </citation>
    <scope>NUCLEOTIDE SEQUENCE</scope>
    <source>
        <strain evidence="12">NBRC 1965</strain>
    </source>
</reference>
<evidence type="ECO:0000256" key="5">
    <source>
        <dbReference type="ARBA" id="ARBA00022792"/>
    </source>
</evidence>
<keyword evidence="3 9" id="KW-0812">Transmembrane</keyword>
<name>A0A9W7DGW8_AMBMO</name>
<dbReference type="EMBL" id="BSXU01000245">
    <property type="protein sequence ID" value="GMG19959.1"/>
    <property type="molecule type" value="Genomic_DNA"/>
</dbReference>
<dbReference type="GO" id="GO:0005743">
    <property type="term" value="C:mitochondrial inner membrane"/>
    <property type="evidence" value="ECO:0007669"/>
    <property type="project" value="UniProtKB-SubCell"/>
</dbReference>
<feature type="repeat" description="Solcar" evidence="9">
    <location>
        <begin position="12"/>
        <end position="100"/>
    </location>
</feature>
<keyword evidence="5" id="KW-0999">Mitochondrion inner membrane</keyword>
<dbReference type="Proteomes" id="UP001165063">
    <property type="component" value="Unassembled WGS sequence"/>
</dbReference>
<keyword evidence="6 11" id="KW-1133">Transmembrane helix</keyword>
<organism evidence="12 13">
    <name type="scientific">Ambrosiozyma monospora</name>
    <name type="common">Yeast</name>
    <name type="synonym">Endomycopsis monosporus</name>
    <dbReference type="NCBI Taxonomy" id="43982"/>
    <lineage>
        <taxon>Eukaryota</taxon>
        <taxon>Fungi</taxon>
        <taxon>Dikarya</taxon>
        <taxon>Ascomycota</taxon>
        <taxon>Saccharomycotina</taxon>
        <taxon>Pichiomycetes</taxon>
        <taxon>Pichiales</taxon>
        <taxon>Pichiaceae</taxon>
        <taxon>Ambrosiozyma</taxon>
    </lineage>
</organism>
<evidence type="ECO:0000256" key="10">
    <source>
        <dbReference type="RuleBase" id="RU000488"/>
    </source>
</evidence>
<evidence type="ECO:0000256" key="1">
    <source>
        <dbReference type="ARBA" id="ARBA00004448"/>
    </source>
</evidence>
<dbReference type="SUPFAM" id="SSF103506">
    <property type="entry name" value="Mitochondrial carrier"/>
    <property type="match status" value="1"/>
</dbReference>